<gene>
    <name evidence="18" type="ORF">C7M84_002823</name>
</gene>
<evidence type="ECO:0000256" key="14">
    <source>
        <dbReference type="PROSITE-ProRule" id="PRU00283"/>
    </source>
</evidence>
<evidence type="ECO:0000256" key="8">
    <source>
        <dbReference type="ARBA" id="ARBA00022840"/>
    </source>
</evidence>
<feature type="domain" description="Kinesin motor" evidence="17">
    <location>
        <begin position="19"/>
        <end position="355"/>
    </location>
</feature>
<keyword evidence="10 14" id="KW-0505">Motor protein</keyword>
<evidence type="ECO:0000256" key="9">
    <source>
        <dbReference type="ARBA" id="ARBA00023054"/>
    </source>
</evidence>
<evidence type="ECO:0000313" key="19">
    <source>
        <dbReference type="Proteomes" id="UP000283509"/>
    </source>
</evidence>
<dbReference type="InterPro" id="IPR027417">
    <property type="entry name" value="P-loop_NTPase"/>
</dbReference>
<organism evidence="18 19">
    <name type="scientific">Penaeus vannamei</name>
    <name type="common">Whiteleg shrimp</name>
    <name type="synonym">Litopenaeus vannamei</name>
    <dbReference type="NCBI Taxonomy" id="6689"/>
    <lineage>
        <taxon>Eukaryota</taxon>
        <taxon>Metazoa</taxon>
        <taxon>Ecdysozoa</taxon>
        <taxon>Arthropoda</taxon>
        <taxon>Crustacea</taxon>
        <taxon>Multicrustacea</taxon>
        <taxon>Malacostraca</taxon>
        <taxon>Eumalacostraca</taxon>
        <taxon>Eucarida</taxon>
        <taxon>Decapoda</taxon>
        <taxon>Dendrobranchiata</taxon>
        <taxon>Penaeoidea</taxon>
        <taxon>Penaeidae</taxon>
        <taxon>Penaeus</taxon>
    </lineage>
</organism>
<evidence type="ECO:0000256" key="4">
    <source>
        <dbReference type="ARBA" id="ARBA00022618"/>
    </source>
</evidence>
<evidence type="ECO:0000259" key="17">
    <source>
        <dbReference type="PROSITE" id="PS50067"/>
    </source>
</evidence>
<dbReference type="InterPro" id="IPR001752">
    <property type="entry name" value="Kinesin_motor_dom"/>
</dbReference>
<keyword evidence="3" id="KW-0597">Phosphoprotein</keyword>
<evidence type="ECO:0000256" key="16">
    <source>
        <dbReference type="SAM" id="MobiDB-lite"/>
    </source>
</evidence>
<keyword evidence="2" id="KW-0963">Cytoplasm</keyword>
<name>A0A3R7QU52_PENVA</name>
<keyword evidence="8 14" id="KW-0067">ATP-binding</keyword>
<dbReference type="PANTHER" id="PTHR47970:SF12">
    <property type="entry name" value="KINESIN FAMILY MEMBER 11"/>
    <property type="match status" value="1"/>
</dbReference>
<comment type="subcellular location">
    <subcellularLocation>
        <location evidence="1">Cytoplasm</location>
        <location evidence="1">Cytoskeleton</location>
        <location evidence="1">Spindle pole</location>
    </subcellularLocation>
</comment>
<dbReference type="PANTHER" id="PTHR47970">
    <property type="entry name" value="KINESIN-LIKE PROTEIN KIF11"/>
    <property type="match status" value="1"/>
</dbReference>
<evidence type="ECO:0000256" key="15">
    <source>
        <dbReference type="SAM" id="Coils"/>
    </source>
</evidence>
<dbReference type="PRINTS" id="PR00380">
    <property type="entry name" value="KINESINHEAVY"/>
</dbReference>
<keyword evidence="7" id="KW-0498">Mitosis</keyword>
<dbReference type="GO" id="GO:0008017">
    <property type="term" value="F:microtubule binding"/>
    <property type="evidence" value="ECO:0007669"/>
    <property type="project" value="InterPro"/>
</dbReference>
<dbReference type="InterPro" id="IPR019821">
    <property type="entry name" value="Kinesin_motor_CS"/>
</dbReference>
<dbReference type="PROSITE" id="PS00411">
    <property type="entry name" value="KINESIN_MOTOR_1"/>
    <property type="match status" value="1"/>
</dbReference>
<evidence type="ECO:0000256" key="2">
    <source>
        <dbReference type="ARBA" id="ARBA00022490"/>
    </source>
</evidence>
<dbReference type="InterPro" id="IPR047149">
    <property type="entry name" value="KIF11-like"/>
</dbReference>
<feature type="region of interest" description="Disordered" evidence="16">
    <location>
        <begin position="962"/>
        <end position="1108"/>
    </location>
</feature>
<evidence type="ECO:0000313" key="18">
    <source>
        <dbReference type="EMBL" id="ROT78469.1"/>
    </source>
</evidence>
<keyword evidence="6 14" id="KW-0547">Nucleotide-binding</keyword>
<dbReference type="CDD" id="cd01364">
    <property type="entry name" value="KISc_BimC_Eg5"/>
    <property type="match status" value="1"/>
</dbReference>
<reference evidence="18 19" key="1">
    <citation type="submission" date="2018-04" db="EMBL/GenBank/DDBJ databases">
        <authorList>
            <person name="Zhang X."/>
            <person name="Yuan J."/>
            <person name="Li F."/>
            <person name="Xiang J."/>
        </authorList>
    </citation>
    <scope>NUCLEOTIDE SEQUENCE [LARGE SCALE GENOMIC DNA]</scope>
    <source>
        <tissue evidence="18">Muscle</tissue>
    </source>
</reference>
<keyword evidence="19" id="KW-1185">Reference proteome</keyword>
<comment type="similarity">
    <text evidence="13">Belongs to the TRAFAC class myosin-kinesin ATPase superfamily. Kinesin family. KIN-5/BimC subfamily.</text>
</comment>
<dbReference type="InterPro" id="IPR025901">
    <property type="entry name" value="Kinesin-assoc_MT-bd_dom"/>
</dbReference>
<evidence type="ECO:0000256" key="12">
    <source>
        <dbReference type="ARBA" id="ARBA00023306"/>
    </source>
</evidence>
<dbReference type="Pfam" id="PF13931">
    <property type="entry name" value="Microtub_bind"/>
    <property type="match status" value="1"/>
</dbReference>
<dbReference type="AlphaFoldDB" id="A0A3R7QU52"/>
<comment type="caution">
    <text evidence="18">The sequence shown here is derived from an EMBL/GenBank/DDBJ whole genome shotgun (WGS) entry which is preliminary data.</text>
</comment>
<accession>A0A3R7QU52</accession>
<dbReference type="GO" id="GO:0007018">
    <property type="term" value="P:microtubule-based movement"/>
    <property type="evidence" value="ECO:0007669"/>
    <property type="project" value="InterPro"/>
</dbReference>
<feature type="coiled-coil region" evidence="15">
    <location>
        <begin position="719"/>
        <end position="746"/>
    </location>
</feature>
<dbReference type="Pfam" id="PF00225">
    <property type="entry name" value="Kinesin"/>
    <property type="match status" value="1"/>
</dbReference>
<protein>
    <recommendedName>
        <fullName evidence="17">Kinesin motor domain-containing protein</fullName>
    </recommendedName>
</protein>
<reference evidence="18 19" key="2">
    <citation type="submission" date="2019-01" db="EMBL/GenBank/DDBJ databases">
        <title>The decoding of complex shrimp genome reveals the adaptation for benthos swimmer, frequently molting mechanism and breeding impact on genome.</title>
        <authorList>
            <person name="Sun Y."/>
            <person name="Gao Y."/>
            <person name="Yu Y."/>
        </authorList>
    </citation>
    <scope>NUCLEOTIDE SEQUENCE [LARGE SCALE GENOMIC DNA]</scope>
    <source>
        <tissue evidence="18">Muscle</tissue>
    </source>
</reference>
<dbReference type="GO" id="GO:0000922">
    <property type="term" value="C:spindle pole"/>
    <property type="evidence" value="ECO:0007669"/>
    <property type="project" value="UniProtKB-SubCell"/>
</dbReference>
<dbReference type="InterPro" id="IPR047241">
    <property type="entry name" value="KIF11-like_kin_motor_dom"/>
</dbReference>
<evidence type="ECO:0000256" key="11">
    <source>
        <dbReference type="ARBA" id="ARBA00023212"/>
    </source>
</evidence>
<dbReference type="OrthoDB" id="3176171at2759"/>
<dbReference type="GO" id="GO:0051301">
    <property type="term" value="P:cell division"/>
    <property type="evidence" value="ECO:0007669"/>
    <property type="project" value="UniProtKB-KW"/>
</dbReference>
<dbReference type="GO" id="GO:0008574">
    <property type="term" value="F:plus-end-directed microtubule motor activity"/>
    <property type="evidence" value="ECO:0007669"/>
    <property type="project" value="TreeGrafter"/>
</dbReference>
<feature type="coiled-coil region" evidence="15">
    <location>
        <begin position="607"/>
        <end position="634"/>
    </location>
</feature>
<evidence type="ECO:0000256" key="10">
    <source>
        <dbReference type="ARBA" id="ARBA00023175"/>
    </source>
</evidence>
<evidence type="ECO:0000256" key="1">
    <source>
        <dbReference type="ARBA" id="ARBA00004647"/>
    </source>
</evidence>
<dbReference type="GO" id="GO:0005634">
    <property type="term" value="C:nucleus"/>
    <property type="evidence" value="ECO:0007669"/>
    <property type="project" value="TreeGrafter"/>
</dbReference>
<feature type="binding site" evidence="14">
    <location>
        <begin position="103"/>
        <end position="110"/>
    </location>
    <ligand>
        <name>ATP</name>
        <dbReference type="ChEBI" id="CHEBI:30616"/>
    </ligand>
</feature>
<dbReference type="Gene3D" id="3.40.850.10">
    <property type="entry name" value="Kinesin motor domain"/>
    <property type="match status" value="1"/>
</dbReference>
<dbReference type="FunFam" id="3.40.850.10:FF:000035">
    <property type="entry name" value="Kinesin-like protein KIF11"/>
    <property type="match status" value="1"/>
</dbReference>
<dbReference type="GO" id="GO:0005876">
    <property type="term" value="C:spindle microtubule"/>
    <property type="evidence" value="ECO:0007669"/>
    <property type="project" value="TreeGrafter"/>
</dbReference>
<evidence type="ECO:0000256" key="7">
    <source>
        <dbReference type="ARBA" id="ARBA00022776"/>
    </source>
</evidence>
<dbReference type="PROSITE" id="PS50067">
    <property type="entry name" value="KINESIN_MOTOR_2"/>
    <property type="match status" value="1"/>
</dbReference>
<dbReference type="GO" id="GO:0072686">
    <property type="term" value="C:mitotic spindle"/>
    <property type="evidence" value="ECO:0007669"/>
    <property type="project" value="TreeGrafter"/>
</dbReference>
<feature type="compositionally biased region" description="Low complexity" evidence="16">
    <location>
        <begin position="979"/>
        <end position="993"/>
    </location>
</feature>
<keyword evidence="4" id="KW-0132">Cell division</keyword>
<evidence type="ECO:0000256" key="5">
    <source>
        <dbReference type="ARBA" id="ARBA00022701"/>
    </source>
</evidence>
<keyword evidence="9 15" id="KW-0175">Coiled coil</keyword>
<evidence type="ECO:0000256" key="13">
    <source>
        <dbReference type="ARBA" id="ARBA00034704"/>
    </source>
</evidence>
<evidence type="ECO:0000256" key="3">
    <source>
        <dbReference type="ARBA" id="ARBA00022553"/>
    </source>
</evidence>
<dbReference type="EMBL" id="QCYY01001374">
    <property type="protein sequence ID" value="ROT78469.1"/>
    <property type="molecule type" value="Genomic_DNA"/>
</dbReference>
<dbReference type="Proteomes" id="UP000283509">
    <property type="component" value="Unassembled WGS sequence"/>
</dbReference>
<dbReference type="GO" id="GO:0051231">
    <property type="term" value="P:spindle elongation"/>
    <property type="evidence" value="ECO:0007669"/>
    <property type="project" value="TreeGrafter"/>
</dbReference>
<keyword evidence="5" id="KW-0493">Microtubule</keyword>
<dbReference type="SUPFAM" id="SSF52540">
    <property type="entry name" value="P-loop containing nucleoside triphosphate hydrolases"/>
    <property type="match status" value="1"/>
</dbReference>
<dbReference type="GO" id="GO:0005524">
    <property type="term" value="F:ATP binding"/>
    <property type="evidence" value="ECO:0007669"/>
    <property type="project" value="UniProtKB-UniRule"/>
</dbReference>
<feature type="coiled-coil region" evidence="15">
    <location>
        <begin position="364"/>
        <end position="442"/>
    </location>
</feature>
<keyword evidence="11" id="KW-0206">Cytoskeleton</keyword>
<feature type="compositionally biased region" description="Low complexity" evidence="16">
    <location>
        <begin position="1006"/>
        <end position="1022"/>
    </location>
</feature>
<dbReference type="InterPro" id="IPR036961">
    <property type="entry name" value="Kinesin_motor_dom_sf"/>
</dbReference>
<feature type="coiled-coil region" evidence="15">
    <location>
        <begin position="859"/>
        <end position="893"/>
    </location>
</feature>
<keyword evidence="12" id="KW-0131">Cell cycle</keyword>
<evidence type="ECO:0000256" key="6">
    <source>
        <dbReference type="ARBA" id="ARBA00022741"/>
    </source>
</evidence>
<sequence length="1108" mass="124055">MASPALQRKNPRKGSSGQNIKVFLRCRPMNSMEKSSKSFCAVECQQNREIIVRERPLDKFTKTFTFDRVFGPESKQIDVYKAVAKNSVEEVLSGFNCTIFAYGQTGTGKTFTMEGEHTNEIMSWDEDPLLGIIPRCVNHLFDELRIQKVEFTMRVSFLELYNEELFDLLSAHDDMSKLRLYEDSSRKGSCIIQGLEEVLVRSKSDVYSVLEKGSAKRQTAATLMNAHSSRSHTVFTVTVHIKENTVDGDELLKTGKLHLVDLAGSENIGRSGAVDKRAREAGNINMSLLTLGRVITALVEKAPHVPYRESKLTRLLQDALGGRTKTSIIATISPASINLEETLSTLDYAHRAKNIQNKPEVNQKLNKKELIGEYSEEIERLRRDLMAMREKNGVYLANENYQEMIATMETQAQEITEKISHIRALEEELEKKTDLFTEVSSKLEETQEKLDTTKTTLSCTQKLLHDTAQRLDEQKYIVTEHSKTEEKLKNQGKALISRVSLTIGDLFKLYDKLDRKKNVEEKNTEITKGFQQTYLEHVESMRNSLTATVTQQKEAVQNISSQFDGSVKKCKKEVLEISSHLRTIARSQDELVNNLHEMFKGKAQADVAGTKAMVDQIEEQCAEQELQLSTFQKEQVLPSLEKIASLISSHATTITDLSDVLSNKLNELHSECEKSHQNQEKMASEFEKQMNTHLEAHAARTVACLDNANALCSNVDSKAELVASKISSLETQLEDLKQISKELTSSASAGLSNIISDLGTLKEETHTANDNVKTLVKSLGENSHSHITATLSLEKEAQSAMEKMVHESDRTVAQYSAHASLSICENRNIAEKHIKAVETKSAQDISDHGAKIEMAVALTKDLDIKNQLLEDEISKLEKECAQLQKKCQHTSRTLQSWSEDHMDDLNAQEMQVNEFFTEKMVKDVPTGETPVRKDYPYSKFLSSTSPHERLIERYRSGTVTTMSKIPLPNFEDTEDEMGSSSADSSQLSPSDCSQLEDEVMEVRARSGSTSDVRSRSGSTSSSKGDKGVFVAPAPPLQRQDSRDDSGIPLSRSSSSSSIPETKDKENTLVRRGSSKKRELRQPGTYPSLEKSGSSDSISRSRRILGTQN</sequence>
<dbReference type="GO" id="GO:0090307">
    <property type="term" value="P:mitotic spindle assembly"/>
    <property type="evidence" value="ECO:0007669"/>
    <property type="project" value="TreeGrafter"/>
</dbReference>
<proteinExistence type="inferred from homology"/>
<dbReference type="SMART" id="SM00129">
    <property type="entry name" value="KISc"/>
    <property type="match status" value="1"/>
</dbReference>
<dbReference type="STRING" id="6689.A0A3R7QU52"/>